<proteinExistence type="predicted"/>
<protein>
    <submittedName>
        <fullName evidence="1">Uncharacterized protein</fullName>
    </submittedName>
</protein>
<dbReference type="Proteomes" id="UP000016648">
    <property type="component" value="Unassembled WGS sequence"/>
</dbReference>
<name>U2QAZ3_9BACT</name>
<evidence type="ECO:0000313" key="2">
    <source>
        <dbReference type="Proteomes" id="UP000016648"/>
    </source>
</evidence>
<dbReference type="EMBL" id="AWEY01000038">
    <property type="protein sequence ID" value="ERK38463.1"/>
    <property type="molecule type" value="Genomic_DNA"/>
</dbReference>
<accession>U2QAZ3</accession>
<evidence type="ECO:0000313" key="1">
    <source>
        <dbReference type="EMBL" id="ERK38463.1"/>
    </source>
</evidence>
<dbReference type="AlphaFoldDB" id="U2QAZ3"/>
<organism evidence="1 2">
    <name type="scientific">Segatella baroniae F0067</name>
    <dbReference type="NCBI Taxonomy" id="1115809"/>
    <lineage>
        <taxon>Bacteria</taxon>
        <taxon>Pseudomonadati</taxon>
        <taxon>Bacteroidota</taxon>
        <taxon>Bacteroidia</taxon>
        <taxon>Bacteroidales</taxon>
        <taxon>Prevotellaceae</taxon>
        <taxon>Segatella</taxon>
    </lineage>
</organism>
<reference evidence="1 2" key="1">
    <citation type="submission" date="2013-08" db="EMBL/GenBank/DDBJ databases">
        <authorList>
            <person name="Durkin A.S."/>
            <person name="Haft D.R."/>
            <person name="McCorrison J."/>
            <person name="Torralba M."/>
            <person name="Gillis M."/>
            <person name="Haft D.H."/>
            <person name="Methe B."/>
            <person name="Sutton G."/>
            <person name="Nelson K.E."/>
        </authorList>
    </citation>
    <scope>NUCLEOTIDE SEQUENCE [LARGE SCALE GENOMIC DNA]</scope>
    <source>
        <strain evidence="1 2">F0067</strain>
    </source>
</reference>
<sequence>MMKAALLHADRAAFEKWSACIALHAGCRKRRKALPEACRKPFPARVNRSRRVAGLGDGRAVAGKEWKERFVVTK</sequence>
<gene>
    <name evidence="1" type="ORF">HMPREF9135_1467</name>
</gene>
<dbReference type="PATRIC" id="fig|1115809.3.peg.2239"/>
<keyword evidence="2" id="KW-1185">Reference proteome</keyword>
<comment type="caution">
    <text evidence="1">The sequence shown here is derived from an EMBL/GenBank/DDBJ whole genome shotgun (WGS) entry which is preliminary data.</text>
</comment>